<keyword evidence="2" id="KW-1185">Reference proteome</keyword>
<organism evidence="1 2">
    <name type="scientific">Holothuria leucospilota</name>
    <name type="common">Black long sea cucumber</name>
    <name type="synonym">Mertensiothuria leucospilota</name>
    <dbReference type="NCBI Taxonomy" id="206669"/>
    <lineage>
        <taxon>Eukaryota</taxon>
        <taxon>Metazoa</taxon>
        <taxon>Echinodermata</taxon>
        <taxon>Eleutherozoa</taxon>
        <taxon>Echinozoa</taxon>
        <taxon>Holothuroidea</taxon>
        <taxon>Aspidochirotacea</taxon>
        <taxon>Aspidochirotida</taxon>
        <taxon>Holothuriidae</taxon>
        <taxon>Holothuria</taxon>
    </lineage>
</organism>
<evidence type="ECO:0000313" key="2">
    <source>
        <dbReference type="Proteomes" id="UP001152320"/>
    </source>
</evidence>
<dbReference type="AlphaFoldDB" id="A0A9Q1HA02"/>
<proteinExistence type="predicted"/>
<protein>
    <submittedName>
        <fullName evidence="1">Nuclease HARBI1</fullName>
    </submittedName>
</protein>
<dbReference type="Proteomes" id="UP001152320">
    <property type="component" value="Chromosome 8"/>
</dbReference>
<dbReference type="OrthoDB" id="2668416at2759"/>
<name>A0A9Q1HA02_HOLLE</name>
<evidence type="ECO:0000313" key="1">
    <source>
        <dbReference type="EMBL" id="KAJ8037933.1"/>
    </source>
</evidence>
<gene>
    <name evidence="1" type="ORF">HOLleu_18879</name>
</gene>
<comment type="caution">
    <text evidence="1">The sequence shown here is derived from an EMBL/GenBank/DDBJ whole genome shotgun (WGS) entry which is preliminary data.</text>
</comment>
<accession>A0A9Q1HA02</accession>
<sequence>MYSKETELKNLAVLQVMGSRILLTPACLLRRSEVPRIRQFAESTVPRYDDLDFKFHFRLDRSTTEILLTKLAHSELPSDLRISSGRKAITLSKQLLMILWFAWNIESYRTMSDRFAVSPSTFHSVCRRVATVIVGDIMPQVIKWPTTAAERAQVTEGFQRLGRLANTLGAVDGTHIRITAPHNHPESYFNRKHFRFIFKEFVEVTYGSHMS</sequence>
<dbReference type="EMBL" id="JAIZAY010000008">
    <property type="protein sequence ID" value="KAJ8037933.1"/>
    <property type="molecule type" value="Genomic_DNA"/>
</dbReference>
<reference evidence="1" key="1">
    <citation type="submission" date="2021-10" db="EMBL/GenBank/DDBJ databases">
        <title>Tropical sea cucumber genome reveals ecological adaptation and Cuvierian tubules defense mechanism.</title>
        <authorList>
            <person name="Chen T."/>
        </authorList>
    </citation>
    <scope>NUCLEOTIDE SEQUENCE</scope>
    <source>
        <strain evidence="1">Nanhai2018</strain>
        <tissue evidence="1">Muscle</tissue>
    </source>
</reference>